<feature type="domain" description="Cation efflux protein transmembrane" evidence="9">
    <location>
        <begin position="14"/>
        <end position="198"/>
    </location>
</feature>
<dbReference type="InterPro" id="IPR027470">
    <property type="entry name" value="Cation_efflux_CTD"/>
</dbReference>
<reference evidence="11 12" key="1">
    <citation type="submission" date="2023-02" db="EMBL/GenBank/DDBJ databases">
        <title>Genome sequence of Lacticaseibacillus sp. KACC 23028.</title>
        <authorList>
            <person name="Kim S."/>
            <person name="Heo J."/>
            <person name="Kwon S.-W."/>
        </authorList>
    </citation>
    <scope>NUCLEOTIDE SEQUENCE [LARGE SCALE GENOMIC DNA]</scope>
    <source>
        <strain evidence="11 12">KACC 23028</strain>
    </source>
</reference>
<feature type="transmembrane region" description="Helical" evidence="8">
    <location>
        <begin position="145"/>
        <end position="171"/>
    </location>
</feature>
<evidence type="ECO:0000259" key="9">
    <source>
        <dbReference type="Pfam" id="PF01545"/>
    </source>
</evidence>
<dbReference type="PANTHER" id="PTHR11562">
    <property type="entry name" value="CATION EFFLUX PROTEIN/ ZINC TRANSPORTER"/>
    <property type="match status" value="1"/>
</dbReference>
<evidence type="ECO:0000313" key="11">
    <source>
        <dbReference type="EMBL" id="WDF83062.1"/>
    </source>
</evidence>
<evidence type="ECO:0000259" key="10">
    <source>
        <dbReference type="Pfam" id="PF16916"/>
    </source>
</evidence>
<feature type="domain" description="Cation efflux protein cytoplasmic" evidence="10">
    <location>
        <begin position="206"/>
        <end position="279"/>
    </location>
</feature>
<evidence type="ECO:0000256" key="1">
    <source>
        <dbReference type="ARBA" id="ARBA00004141"/>
    </source>
</evidence>
<evidence type="ECO:0000256" key="8">
    <source>
        <dbReference type="SAM" id="Phobius"/>
    </source>
</evidence>
<accession>A0ABY7WVR3</accession>
<protein>
    <submittedName>
        <fullName evidence="11">Cation diffusion facilitator family transporter</fullName>
    </submittedName>
</protein>
<keyword evidence="5 8" id="KW-1133">Transmembrane helix</keyword>
<dbReference type="Pfam" id="PF16916">
    <property type="entry name" value="ZT_dimer"/>
    <property type="match status" value="1"/>
</dbReference>
<evidence type="ECO:0000256" key="6">
    <source>
        <dbReference type="ARBA" id="ARBA00023065"/>
    </source>
</evidence>
<keyword evidence="3" id="KW-0813">Transport</keyword>
<evidence type="ECO:0000256" key="3">
    <source>
        <dbReference type="ARBA" id="ARBA00022448"/>
    </source>
</evidence>
<dbReference type="InterPro" id="IPR002524">
    <property type="entry name" value="Cation_efflux"/>
</dbReference>
<name>A0ABY7WVR3_9LACO</name>
<dbReference type="SUPFAM" id="SSF161111">
    <property type="entry name" value="Cation efflux protein transmembrane domain-like"/>
    <property type="match status" value="1"/>
</dbReference>
<feature type="transmembrane region" description="Helical" evidence="8">
    <location>
        <begin position="78"/>
        <end position="102"/>
    </location>
</feature>
<organism evidence="11 12">
    <name type="scientific">Lacticaseibacillus pabuli</name>
    <dbReference type="NCBI Taxonomy" id="3025672"/>
    <lineage>
        <taxon>Bacteria</taxon>
        <taxon>Bacillati</taxon>
        <taxon>Bacillota</taxon>
        <taxon>Bacilli</taxon>
        <taxon>Lactobacillales</taxon>
        <taxon>Lactobacillaceae</taxon>
        <taxon>Lacticaseibacillus</taxon>
    </lineage>
</organism>
<dbReference type="NCBIfam" id="TIGR01297">
    <property type="entry name" value="CDF"/>
    <property type="match status" value="1"/>
</dbReference>
<dbReference type="Pfam" id="PF01545">
    <property type="entry name" value="Cation_efflux"/>
    <property type="match status" value="1"/>
</dbReference>
<evidence type="ECO:0000256" key="4">
    <source>
        <dbReference type="ARBA" id="ARBA00022692"/>
    </source>
</evidence>
<dbReference type="Gene3D" id="1.20.1510.10">
    <property type="entry name" value="Cation efflux protein transmembrane domain"/>
    <property type="match status" value="1"/>
</dbReference>
<evidence type="ECO:0000256" key="7">
    <source>
        <dbReference type="ARBA" id="ARBA00023136"/>
    </source>
</evidence>
<dbReference type="InterPro" id="IPR036837">
    <property type="entry name" value="Cation_efflux_CTD_sf"/>
</dbReference>
<feature type="transmembrane region" description="Helical" evidence="8">
    <location>
        <begin position="12"/>
        <end position="35"/>
    </location>
</feature>
<comment type="subcellular location">
    <subcellularLocation>
        <location evidence="1">Membrane</location>
        <topology evidence="1">Multi-pass membrane protein</topology>
    </subcellularLocation>
</comment>
<proteinExistence type="inferred from homology"/>
<dbReference type="InterPro" id="IPR050681">
    <property type="entry name" value="CDF/SLC30A"/>
</dbReference>
<dbReference type="RefSeq" id="WP_274260959.1">
    <property type="nucleotide sequence ID" value="NZ_CP117884.1"/>
</dbReference>
<dbReference type="EMBL" id="CP117884">
    <property type="protein sequence ID" value="WDF83062.1"/>
    <property type="molecule type" value="Genomic_DNA"/>
</dbReference>
<dbReference type="SUPFAM" id="SSF160240">
    <property type="entry name" value="Cation efflux protein cytoplasmic domain-like"/>
    <property type="match status" value="1"/>
</dbReference>
<keyword evidence="4 8" id="KW-0812">Transmembrane</keyword>
<comment type="similarity">
    <text evidence="2">Belongs to the cation diffusion facilitator (CDF) transporter (TC 2.A.4) family. SLC30A subfamily.</text>
</comment>
<evidence type="ECO:0000256" key="5">
    <source>
        <dbReference type="ARBA" id="ARBA00022989"/>
    </source>
</evidence>
<keyword evidence="7 8" id="KW-0472">Membrane</keyword>
<sequence length="293" mass="31454">MHNQGTNSHAFSLGMLVNTVYTVLEFVAGLLIGSVSLVADALHNLSDVLGLAIAWIADKLTSRHPTKRRTYGLKGGSILAALINAFILLIGMGAIIVEAIGRFAHPAAVQGRDVMIVAGIGIIVNGATALMFMRGRNSDLNRRGAFLHMAADAGVSIAVVIAAGIMSVTGWEWLDPLMSILVAVIVLIATWELLRDAVNLALAAVPRDVDAGEVAQIIRDYPTVKSFHDLHIWAIGTQDTALSVHLTRTTRDNNDEFLAGLSKALEKHCDIDHITIQIECGDYPELSSQDNSY</sequence>
<feature type="transmembrane region" description="Helical" evidence="8">
    <location>
        <begin position="177"/>
        <end position="194"/>
    </location>
</feature>
<keyword evidence="6" id="KW-0406">Ion transport</keyword>
<evidence type="ECO:0000256" key="2">
    <source>
        <dbReference type="ARBA" id="ARBA00008873"/>
    </source>
</evidence>
<keyword evidence="12" id="KW-1185">Reference proteome</keyword>
<dbReference type="InterPro" id="IPR027469">
    <property type="entry name" value="Cation_efflux_TMD_sf"/>
</dbReference>
<feature type="transmembrane region" description="Helical" evidence="8">
    <location>
        <begin position="114"/>
        <end position="133"/>
    </location>
</feature>
<gene>
    <name evidence="11" type="ORF">PQ472_02190</name>
</gene>
<evidence type="ECO:0000313" key="12">
    <source>
        <dbReference type="Proteomes" id="UP001220377"/>
    </source>
</evidence>
<dbReference type="InterPro" id="IPR058533">
    <property type="entry name" value="Cation_efflux_TM"/>
</dbReference>
<dbReference type="Proteomes" id="UP001220377">
    <property type="component" value="Chromosome"/>
</dbReference>
<dbReference type="PANTHER" id="PTHR11562:SF17">
    <property type="entry name" value="RE54080P-RELATED"/>
    <property type="match status" value="1"/>
</dbReference>